<dbReference type="EMBL" id="CP060025">
    <property type="protein sequence ID" value="QNG79823.1"/>
    <property type="molecule type" value="Genomic_DNA"/>
</dbReference>
<evidence type="ECO:0000313" key="5">
    <source>
        <dbReference type="Proteomes" id="UP000515598"/>
    </source>
</evidence>
<dbReference type="GO" id="GO:0003677">
    <property type="term" value="F:DNA binding"/>
    <property type="evidence" value="ECO:0007669"/>
    <property type="project" value="InterPro"/>
</dbReference>
<name>A0AAI9FXL1_STEMA</name>
<evidence type="ECO:0000313" key="4">
    <source>
        <dbReference type="EMBL" id="QNG79823.1"/>
    </source>
</evidence>
<dbReference type="InterPro" id="IPR010982">
    <property type="entry name" value="Lambda_DNA-bd_dom_sf"/>
</dbReference>
<dbReference type="EMBL" id="ABLOJW010000039">
    <property type="protein sequence ID" value="EKT4094944.1"/>
    <property type="molecule type" value="Genomic_DNA"/>
</dbReference>
<dbReference type="Proteomes" id="UP000822271">
    <property type="component" value="Unassembled WGS sequence"/>
</dbReference>
<accession>A0AAI9FXL1</accession>
<dbReference type="GeneID" id="93832421"/>
<dbReference type="InterPro" id="IPR052345">
    <property type="entry name" value="Rad_response_metalloprotease"/>
</dbReference>
<dbReference type="PROSITE" id="PS50943">
    <property type="entry name" value="HTH_CROC1"/>
    <property type="match status" value="1"/>
</dbReference>
<sequence length="128" mass="14126">MPAPLAPAHTFGRRLREARLAKGLTQAQLGAVLGLDEENSAAPRVSRYERGDRVPDPATMEKLAQALGMPVAYFHATNDLVAETLLVMSRLEPEQQRELLTKVRDYAQSRGVAILPSSDNDLREEKTC</sequence>
<dbReference type="Proteomes" id="UP001218208">
    <property type="component" value="Unassembled WGS sequence"/>
</dbReference>
<reference evidence="4 5" key="3">
    <citation type="submission" date="2020-08" db="EMBL/GenBank/DDBJ databases">
        <title>Phenotypic and transcriptomic analysis of seven clinical Stenotrophomonas maltophilia isolates identify a small set of shared and commonly regulated genes involved in biofilm lifestyle.</title>
        <authorList>
            <person name="Alio I."/>
            <person name="Gudzuhn M."/>
            <person name="Streit W."/>
        </authorList>
    </citation>
    <scope>NUCLEOTIDE SEQUENCE [LARGE SCALE GENOMIC DNA]</scope>
    <source>
        <strain evidence="4 5">UHH_SKK55</strain>
    </source>
</reference>
<dbReference type="InterPro" id="IPR001387">
    <property type="entry name" value="Cro/C1-type_HTH"/>
</dbReference>
<feature type="domain" description="HTH cro/C1-type" evidence="1">
    <location>
        <begin position="15"/>
        <end position="74"/>
    </location>
</feature>
<dbReference type="PANTHER" id="PTHR43236:SF1">
    <property type="entry name" value="BLL7220 PROTEIN"/>
    <property type="match status" value="1"/>
</dbReference>
<dbReference type="AlphaFoldDB" id="A0AAI9FXL1"/>
<dbReference type="Gene3D" id="1.10.260.40">
    <property type="entry name" value="lambda repressor-like DNA-binding domains"/>
    <property type="match status" value="1"/>
</dbReference>
<dbReference type="PANTHER" id="PTHR43236">
    <property type="entry name" value="ANTITOXIN HIGA1"/>
    <property type="match status" value="1"/>
</dbReference>
<dbReference type="Proteomes" id="UP000515598">
    <property type="component" value="Chromosome"/>
</dbReference>
<proteinExistence type="predicted"/>
<dbReference type="Pfam" id="PF01381">
    <property type="entry name" value="HTH_3"/>
    <property type="match status" value="1"/>
</dbReference>
<dbReference type="CDD" id="cd00093">
    <property type="entry name" value="HTH_XRE"/>
    <property type="match status" value="1"/>
</dbReference>
<dbReference type="SMART" id="SM00530">
    <property type="entry name" value="HTH_XRE"/>
    <property type="match status" value="1"/>
</dbReference>
<protein>
    <submittedName>
        <fullName evidence="2 4">Transcriptional regulator</fullName>
    </submittedName>
    <submittedName>
        <fullName evidence="3">XRE family transcriptional regulator</fullName>
    </submittedName>
</protein>
<reference evidence="3" key="1">
    <citation type="submission" date="2018-09" db="EMBL/GenBank/DDBJ databases">
        <authorList>
            <person name="Groschel M."/>
            <person name="Kohl T."/>
            <person name="Conchillo-Sole O."/>
            <person name="Mamat U."/>
            <person name="Yero D."/>
            <person name="Niemann S."/>
            <person name="Daura X."/>
            <person name="Gibert I."/>
        </authorList>
    </citation>
    <scope>NUCLEOTIDE SEQUENCE</scope>
    <source>
        <strain evidence="3">OG156</strain>
    </source>
</reference>
<organism evidence="2 6">
    <name type="scientific">Stenotrophomonas maltophilia</name>
    <name type="common">Pseudomonas maltophilia</name>
    <name type="synonym">Xanthomonas maltophilia</name>
    <dbReference type="NCBI Taxonomy" id="40324"/>
    <lineage>
        <taxon>Bacteria</taxon>
        <taxon>Pseudomonadati</taxon>
        <taxon>Pseudomonadota</taxon>
        <taxon>Gammaproteobacteria</taxon>
        <taxon>Lysobacterales</taxon>
        <taxon>Lysobacteraceae</taxon>
        <taxon>Stenotrophomonas</taxon>
        <taxon>Stenotrophomonas maltophilia group</taxon>
    </lineage>
</organism>
<reference evidence="3" key="2">
    <citation type="journal article" date="2020" name="Front. Microbiol.">
        <title>Genetic Variants of the DSF Quorum Sensing System in Stenotrophomonas maltophilia Influence Virulence and Resistance Phenotypes Among Genotypically Diverse Clinical Isolates.</title>
        <authorList>
            <person name="Yero D."/>
            <person name="Huedo P."/>
            <person name="Conchillo-Sole O."/>
            <person name="Martinez-Servat S."/>
            <person name="Mamat U."/>
            <person name="Coves X."/>
            <person name="Llanas F."/>
            <person name="Roca I."/>
            <person name="Vila J."/>
            <person name="Schaible U.E."/>
            <person name="Daura X."/>
            <person name="Gibert I."/>
        </authorList>
    </citation>
    <scope>NUCLEOTIDE SEQUENCE</scope>
    <source>
        <strain evidence="3">OG156</strain>
    </source>
</reference>
<evidence type="ECO:0000313" key="2">
    <source>
        <dbReference type="EMBL" id="EKT4094944.1"/>
    </source>
</evidence>
<evidence type="ECO:0000313" key="6">
    <source>
        <dbReference type="Proteomes" id="UP001218208"/>
    </source>
</evidence>
<dbReference type="EMBL" id="RAUE01000017">
    <property type="protein sequence ID" value="MBA0311568.1"/>
    <property type="molecule type" value="Genomic_DNA"/>
</dbReference>
<evidence type="ECO:0000259" key="1">
    <source>
        <dbReference type="PROSITE" id="PS50943"/>
    </source>
</evidence>
<evidence type="ECO:0000313" key="3">
    <source>
        <dbReference type="EMBL" id="MBA0311568.1"/>
    </source>
</evidence>
<gene>
    <name evidence="3" type="ORF">D7Y33_11220</name>
    <name evidence="4" type="ORF">GPNADHDJ_04077</name>
    <name evidence="2" type="ORF">QEG23_004522</name>
</gene>
<dbReference type="RefSeq" id="WP_024958708.1">
    <property type="nucleotide sequence ID" value="NZ_CP008838.1"/>
</dbReference>
<reference evidence="2" key="4">
    <citation type="submission" date="2022-07" db="EMBL/GenBank/DDBJ databases">
        <authorList>
            <consortium name="DAFM: The Division of Animal and Food Microbiology"/>
        </authorList>
    </citation>
    <scope>NUCLEOTIDE SEQUENCE</scope>
    <source>
        <strain evidence="2">19MO01SH01-2</strain>
    </source>
</reference>
<dbReference type="SUPFAM" id="SSF47413">
    <property type="entry name" value="lambda repressor-like DNA-binding domains"/>
    <property type="match status" value="1"/>
</dbReference>